<dbReference type="InterPro" id="IPR010730">
    <property type="entry name" value="HET"/>
</dbReference>
<evidence type="ECO:0000259" key="1">
    <source>
        <dbReference type="Pfam" id="PF06985"/>
    </source>
</evidence>
<evidence type="ECO:0000313" key="2">
    <source>
        <dbReference type="EMBL" id="SPJ75748.1"/>
    </source>
</evidence>
<sequence>MEKDDNALLAFERGIVHIGQNLASALRSLRDPHKPRILWCDSICINQHDLEERFAQVQRMHEIFHYARSVIVWMGPETQWSVLLMETLRWVRTHVEKASFDMILQRYRYTFACTPDQCFRGNYNAMPLSTDQWRAGEQFLSMDWIKRLWTCQEIILANQETSIVRIGKEEMQWAKLKDVLTFICYYGTTPSGSLLDPRTYVSNADMFQIKIVACGYPLWDEWITPLNMLNGFQCTDGRDRVFAVYGLVEPEVSKEIKADYTKTIKELFTSVCFSYIKR</sequence>
<keyword evidence="3" id="KW-1185">Reference proteome</keyword>
<gene>
    <name evidence="2" type="ORF">FTOL_05479</name>
</gene>
<dbReference type="Proteomes" id="UP001187734">
    <property type="component" value="Unassembled WGS sequence"/>
</dbReference>
<accession>A0AAE8SH99</accession>
<name>A0AAE8SH99_9HYPO</name>
<evidence type="ECO:0000313" key="3">
    <source>
        <dbReference type="Proteomes" id="UP001187734"/>
    </source>
</evidence>
<proteinExistence type="predicted"/>
<comment type="caution">
    <text evidence="2">The sequence shown here is derived from an EMBL/GenBank/DDBJ whole genome shotgun (WGS) entry which is preliminary data.</text>
</comment>
<dbReference type="Pfam" id="PF06985">
    <property type="entry name" value="HET"/>
    <property type="match status" value="1"/>
</dbReference>
<protein>
    <recommendedName>
        <fullName evidence="1">Heterokaryon incompatibility domain-containing protein</fullName>
    </recommendedName>
</protein>
<dbReference type="InterPro" id="IPR052895">
    <property type="entry name" value="HetReg/Transcr_Mod"/>
</dbReference>
<dbReference type="PANTHER" id="PTHR24148:SF64">
    <property type="entry name" value="HETEROKARYON INCOMPATIBILITY DOMAIN-CONTAINING PROTEIN"/>
    <property type="match status" value="1"/>
</dbReference>
<dbReference type="PANTHER" id="PTHR24148">
    <property type="entry name" value="ANKYRIN REPEAT DOMAIN-CONTAINING PROTEIN 39 HOMOLOG-RELATED"/>
    <property type="match status" value="1"/>
</dbReference>
<reference evidence="2" key="1">
    <citation type="submission" date="2018-03" db="EMBL/GenBank/DDBJ databases">
        <authorList>
            <person name="Guldener U."/>
        </authorList>
    </citation>
    <scope>NUCLEOTIDE SEQUENCE</scope>
</reference>
<dbReference type="EMBL" id="ONZP01000174">
    <property type="protein sequence ID" value="SPJ75748.1"/>
    <property type="molecule type" value="Genomic_DNA"/>
</dbReference>
<dbReference type="AlphaFoldDB" id="A0AAE8SH99"/>
<feature type="domain" description="Heterokaryon incompatibility" evidence="1">
    <location>
        <begin position="12"/>
        <end position="153"/>
    </location>
</feature>
<organism evidence="2 3">
    <name type="scientific">Fusarium torulosum</name>
    <dbReference type="NCBI Taxonomy" id="33205"/>
    <lineage>
        <taxon>Eukaryota</taxon>
        <taxon>Fungi</taxon>
        <taxon>Dikarya</taxon>
        <taxon>Ascomycota</taxon>
        <taxon>Pezizomycotina</taxon>
        <taxon>Sordariomycetes</taxon>
        <taxon>Hypocreomycetidae</taxon>
        <taxon>Hypocreales</taxon>
        <taxon>Nectriaceae</taxon>
        <taxon>Fusarium</taxon>
    </lineage>
</organism>